<name>A0A438AG96_9RHOB</name>
<accession>A0A438AG96</accession>
<dbReference type="Gene3D" id="3.40.309.10">
    <property type="entry name" value="Aldehyde Dehydrogenase, Chain A, domain 2"/>
    <property type="match status" value="1"/>
</dbReference>
<proteinExistence type="inferred from homology"/>
<dbReference type="SUPFAM" id="SSF53720">
    <property type="entry name" value="ALDH-like"/>
    <property type="match status" value="1"/>
</dbReference>
<dbReference type="PANTHER" id="PTHR42986:SF1">
    <property type="entry name" value="BENZALDEHYDE DEHYDROGENASE YFMT"/>
    <property type="match status" value="1"/>
</dbReference>
<evidence type="ECO:0000256" key="3">
    <source>
        <dbReference type="ARBA" id="ARBA00023027"/>
    </source>
</evidence>
<dbReference type="InterPro" id="IPR016162">
    <property type="entry name" value="Ald_DH_N"/>
</dbReference>
<reference evidence="7 8" key="1">
    <citation type="submission" date="2018-11" db="EMBL/GenBank/DDBJ databases">
        <title>Mesobaculum littorinae gen. nov., sp. nov., isolated from Littorina scabra that represents a novel genus of the order Rhodobacteraceae.</title>
        <authorList>
            <person name="Li F."/>
        </authorList>
    </citation>
    <scope>NUCLEOTIDE SEQUENCE [LARGE SCALE GENOMIC DNA]</scope>
    <source>
        <strain evidence="7 8">M0103</strain>
    </source>
</reference>
<dbReference type="Gene3D" id="3.40.605.10">
    <property type="entry name" value="Aldehyde Dehydrogenase, Chain A, domain 1"/>
    <property type="match status" value="1"/>
</dbReference>
<dbReference type="CDD" id="cd07105">
    <property type="entry name" value="ALDH_SaliADH"/>
    <property type="match status" value="1"/>
</dbReference>
<evidence type="ECO:0000256" key="4">
    <source>
        <dbReference type="PROSITE-ProRule" id="PRU10007"/>
    </source>
</evidence>
<dbReference type="AlphaFoldDB" id="A0A438AG96"/>
<dbReference type="PANTHER" id="PTHR42986">
    <property type="entry name" value="BENZALDEHYDE DEHYDROGENASE YFMT"/>
    <property type="match status" value="1"/>
</dbReference>
<evidence type="ECO:0000256" key="1">
    <source>
        <dbReference type="ARBA" id="ARBA00009986"/>
    </source>
</evidence>
<dbReference type="Proteomes" id="UP000285908">
    <property type="component" value="Unassembled WGS sequence"/>
</dbReference>
<dbReference type="OrthoDB" id="9812625at2"/>
<keyword evidence="3" id="KW-0520">NAD</keyword>
<evidence type="ECO:0000313" key="8">
    <source>
        <dbReference type="Proteomes" id="UP000285908"/>
    </source>
</evidence>
<dbReference type="EMBL" id="RQXX01000003">
    <property type="protein sequence ID" value="RVV97718.1"/>
    <property type="molecule type" value="Genomic_DNA"/>
</dbReference>
<dbReference type="InterPro" id="IPR029510">
    <property type="entry name" value="Ald_DH_CS_GLU"/>
</dbReference>
<dbReference type="InterPro" id="IPR015590">
    <property type="entry name" value="Aldehyde_DH_dom"/>
</dbReference>
<dbReference type="FunFam" id="3.40.309.10:FF:000010">
    <property type="entry name" value="Gamma-aminobutyraldehyde dehydrogenase"/>
    <property type="match status" value="1"/>
</dbReference>
<evidence type="ECO:0000259" key="6">
    <source>
        <dbReference type="Pfam" id="PF00171"/>
    </source>
</evidence>
<organism evidence="7 8">
    <name type="scientific">Mesobaculum littorinae</name>
    <dbReference type="NCBI Taxonomy" id="2486419"/>
    <lineage>
        <taxon>Bacteria</taxon>
        <taxon>Pseudomonadati</taxon>
        <taxon>Pseudomonadota</taxon>
        <taxon>Alphaproteobacteria</taxon>
        <taxon>Rhodobacterales</taxon>
        <taxon>Roseobacteraceae</taxon>
        <taxon>Mesobaculum</taxon>
    </lineage>
</organism>
<evidence type="ECO:0000313" key="7">
    <source>
        <dbReference type="EMBL" id="RVV97718.1"/>
    </source>
</evidence>
<keyword evidence="2 5" id="KW-0560">Oxidoreductase</keyword>
<evidence type="ECO:0000256" key="5">
    <source>
        <dbReference type="RuleBase" id="RU003345"/>
    </source>
</evidence>
<evidence type="ECO:0000256" key="2">
    <source>
        <dbReference type="ARBA" id="ARBA00023002"/>
    </source>
</evidence>
<comment type="caution">
    <text evidence="7">The sequence shown here is derived from an EMBL/GenBank/DDBJ whole genome shotgun (WGS) entry which is preliminary data.</text>
</comment>
<sequence length="482" mass="50642">MDVGLLIDNEDVAASGGGLFERANPVDGAVATKAAAARAEDVDRAVQAAHAAFGPWSATGPSERRKILNKAADLMDEWTPKFIEVGIAETGGTGAWHGFNCMFAAKILREAAAATTQIKGEVIPSDRPGSLSMAYRQPVGVLVGMAPWNAAQILGTRAFALPIACGNTVVLKASEKCPATHRMLADVMTAAGLPKGVLNVVTHGADDAPEVVNALVDHPLTRRINFTGSTRVGRIIAERAAKHLKPCLLELGGKAPLVVLDDAHIAGAVNAANFGAFMNSGQICMSTERIIVDDKVADAFTSAFADKAAALVAGPPTEQVHLGSVIDASCIEHVAALLADAEEKGAKRLCGGLPESGTIMPATILDHVTPEMRIYGEESFGPIVSIIRARDTDHAVELANDTDYGLSSSVFGQDIRRAMDVARRIQAGICHVNGPTVFDEAQMPFGGVKDSGYGRFGGSAGIDAFTELRWITVEDPEQPYPF</sequence>
<protein>
    <submittedName>
        <fullName evidence="7">Aldehyde dehydrogenase</fullName>
    </submittedName>
</protein>
<gene>
    <name evidence="7" type="ORF">EKE94_09465</name>
</gene>
<feature type="domain" description="Aldehyde dehydrogenase" evidence="6">
    <location>
        <begin position="19"/>
        <end position="471"/>
    </location>
</feature>
<keyword evidence="8" id="KW-1185">Reference proteome</keyword>
<dbReference type="Pfam" id="PF00171">
    <property type="entry name" value="Aldedh"/>
    <property type="match status" value="1"/>
</dbReference>
<dbReference type="RefSeq" id="WP_127906383.1">
    <property type="nucleotide sequence ID" value="NZ_RQXX01000003.1"/>
</dbReference>
<dbReference type="GO" id="GO:0016620">
    <property type="term" value="F:oxidoreductase activity, acting on the aldehyde or oxo group of donors, NAD or NADP as acceptor"/>
    <property type="evidence" value="ECO:0007669"/>
    <property type="project" value="InterPro"/>
</dbReference>
<comment type="similarity">
    <text evidence="1 5">Belongs to the aldehyde dehydrogenase family.</text>
</comment>
<dbReference type="PROSITE" id="PS00687">
    <property type="entry name" value="ALDEHYDE_DEHYDR_GLU"/>
    <property type="match status" value="1"/>
</dbReference>
<dbReference type="InterPro" id="IPR016163">
    <property type="entry name" value="Ald_DH_C"/>
</dbReference>
<dbReference type="InterPro" id="IPR016161">
    <property type="entry name" value="Ald_DH/histidinol_DH"/>
</dbReference>
<feature type="active site" evidence="4">
    <location>
        <position position="250"/>
    </location>
</feature>